<comment type="caution">
    <text evidence="3">The sequence shown here is derived from an EMBL/GenBank/DDBJ whole genome shotgun (WGS) entry which is preliminary data.</text>
</comment>
<dbReference type="PANTHER" id="PTHR46148:SF59">
    <property type="entry name" value="NUCLEOTIDYLTRANSFERASE, RIBONUCLEASE H"/>
    <property type="match status" value="1"/>
</dbReference>
<dbReference type="InterPro" id="IPR056924">
    <property type="entry name" value="SH3_Tf2-1"/>
</dbReference>
<accession>A0A6L2J857</accession>
<dbReference type="PANTHER" id="PTHR46148">
    <property type="entry name" value="CHROMO DOMAIN-CONTAINING PROTEIN"/>
    <property type="match status" value="1"/>
</dbReference>
<dbReference type="Gene3D" id="3.10.10.10">
    <property type="entry name" value="HIV Type 1 Reverse Transcriptase, subunit A, domain 1"/>
    <property type="match status" value="1"/>
</dbReference>
<dbReference type="AlphaFoldDB" id="A0A6L2J857"/>
<name>A0A6L2J857_TANCI</name>
<protein>
    <submittedName>
        <fullName evidence="3">Reverse transcriptase domain-containing protein</fullName>
    </submittedName>
</protein>
<keyword evidence="3" id="KW-0695">RNA-directed DNA polymerase</keyword>
<proteinExistence type="predicted"/>
<evidence type="ECO:0000256" key="1">
    <source>
        <dbReference type="SAM" id="Coils"/>
    </source>
</evidence>
<dbReference type="GO" id="GO:0003964">
    <property type="term" value="F:RNA-directed DNA polymerase activity"/>
    <property type="evidence" value="ECO:0007669"/>
    <property type="project" value="UniProtKB-KW"/>
</dbReference>
<dbReference type="EMBL" id="BKCJ010000428">
    <property type="protein sequence ID" value="GEU33111.1"/>
    <property type="molecule type" value="Genomic_DNA"/>
</dbReference>
<keyword evidence="3" id="KW-0548">Nucleotidyltransferase</keyword>
<dbReference type="Gene3D" id="3.30.70.270">
    <property type="match status" value="1"/>
</dbReference>
<dbReference type="Pfam" id="PF08284">
    <property type="entry name" value="RVP_2"/>
    <property type="match status" value="1"/>
</dbReference>
<dbReference type="Pfam" id="PF24626">
    <property type="entry name" value="SH3_Tf2-1"/>
    <property type="match status" value="1"/>
</dbReference>
<keyword evidence="1" id="KW-0175">Coiled coil</keyword>
<gene>
    <name evidence="3" type="ORF">Tci_005089</name>
</gene>
<organism evidence="3">
    <name type="scientific">Tanacetum cinerariifolium</name>
    <name type="common">Dalmatian daisy</name>
    <name type="synonym">Chrysanthemum cinerariifolium</name>
    <dbReference type="NCBI Taxonomy" id="118510"/>
    <lineage>
        <taxon>Eukaryota</taxon>
        <taxon>Viridiplantae</taxon>
        <taxon>Streptophyta</taxon>
        <taxon>Embryophyta</taxon>
        <taxon>Tracheophyta</taxon>
        <taxon>Spermatophyta</taxon>
        <taxon>Magnoliopsida</taxon>
        <taxon>eudicotyledons</taxon>
        <taxon>Gunneridae</taxon>
        <taxon>Pentapetalae</taxon>
        <taxon>asterids</taxon>
        <taxon>campanulids</taxon>
        <taxon>Asterales</taxon>
        <taxon>Asteraceae</taxon>
        <taxon>Asteroideae</taxon>
        <taxon>Anthemideae</taxon>
        <taxon>Anthemidinae</taxon>
        <taxon>Tanacetum</taxon>
    </lineage>
</organism>
<keyword evidence="3" id="KW-0808">Transferase</keyword>
<evidence type="ECO:0000259" key="2">
    <source>
        <dbReference type="Pfam" id="PF24626"/>
    </source>
</evidence>
<sequence length="557" mass="64567">MPPKRRSTSAASVSTTPTMTQTAIKQLVVDSVTAALETQAVNIENIKNTPIGTPDQDKLLYNCVKENKVTFPTGTLTDDALSWWNAYTQPIGIEQANKITWTELKRLLTNKNSNKNNNNYPNNRVNNYQNNYNNNSNCKQNRRPETFRAYAATPTKNNRYLYDIEMANENLVCTNTIIQGWTLTLLNQPFEIDLMQIKLGSVNIVIDMDWLSKYHAKIIGDEKVVHVPIDGETLTIRGDRGYHQLRLKDEDIPKTAFKIRIGLVAYKLELPEELKNVHNTFHVSNLKKCLSDESLVIPMKELWLDDKLNFVEEPAKIMDREVKQLRKVHALNLIFRCGPIWGCYKKNADLLAQMKVLHDQLKVKHVVIDTHTECQSQYAKLEEEIYEYMIIYSALCDNDKQHRKTIDEQEILFDKMSRLLVEMNNNMLSLQEKILEKETKMSELEGCVSNKDVEIEKCLERLNKCENKFHKIGQTNQTIHMIMPSKDTLYNGRKGIGFEKSSYFEKAKDLRHSLYDEKVIGLGYTLMFLIHSDEALEIEKFKRAKRIKLSLHTIMRI</sequence>
<feature type="coiled-coil region" evidence="1">
    <location>
        <begin position="413"/>
        <end position="440"/>
    </location>
</feature>
<reference evidence="3" key="1">
    <citation type="journal article" date="2019" name="Sci. Rep.">
        <title>Draft genome of Tanacetum cinerariifolium, the natural source of mosquito coil.</title>
        <authorList>
            <person name="Yamashiro T."/>
            <person name="Shiraishi A."/>
            <person name="Satake H."/>
            <person name="Nakayama K."/>
        </authorList>
    </citation>
    <scope>NUCLEOTIDE SEQUENCE</scope>
</reference>
<evidence type="ECO:0000313" key="3">
    <source>
        <dbReference type="EMBL" id="GEU33111.1"/>
    </source>
</evidence>
<dbReference type="InterPro" id="IPR043128">
    <property type="entry name" value="Rev_trsase/Diguanyl_cyclase"/>
</dbReference>
<feature type="domain" description="Tf2-1-like SH3-like" evidence="2">
    <location>
        <begin position="260"/>
        <end position="289"/>
    </location>
</feature>